<evidence type="ECO:0008006" key="8">
    <source>
        <dbReference type="Google" id="ProtNLM"/>
    </source>
</evidence>
<evidence type="ECO:0000256" key="3">
    <source>
        <dbReference type="ARBA" id="ARBA00022729"/>
    </source>
</evidence>
<protein>
    <recommendedName>
        <fullName evidence="8">Outer membrane lipoprotein carrier protein LolA</fullName>
    </recommendedName>
</protein>
<keyword evidence="2" id="KW-0813">Transport</keyword>
<dbReference type="SUPFAM" id="SSF89392">
    <property type="entry name" value="Prokaryotic lipoproteins and lipoprotein localization factors"/>
    <property type="match status" value="1"/>
</dbReference>
<evidence type="ECO:0000313" key="7">
    <source>
        <dbReference type="Proteomes" id="UP000267049"/>
    </source>
</evidence>
<dbReference type="Proteomes" id="UP000267049">
    <property type="component" value="Unassembled WGS sequence"/>
</dbReference>
<name>A0A3M8ST39_9GAMM</name>
<dbReference type="Gene3D" id="2.50.20.20">
    <property type="match status" value="1"/>
</dbReference>
<evidence type="ECO:0000313" key="6">
    <source>
        <dbReference type="EMBL" id="RNF84459.1"/>
    </source>
</evidence>
<evidence type="ECO:0000256" key="4">
    <source>
        <dbReference type="ARBA" id="ARBA00022927"/>
    </source>
</evidence>
<keyword evidence="3 5" id="KW-0732">Signal</keyword>
<evidence type="ECO:0000256" key="2">
    <source>
        <dbReference type="ARBA" id="ARBA00022448"/>
    </source>
</evidence>
<proteinExistence type="predicted"/>
<organism evidence="6 7">
    <name type="scientific">Montanilutibacter psychrotolerans</name>
    <dbReference type="NCBI Taxonomy" id="1327343"/>
    <lineage>
        <taxon>Bacteria</taxon>
        <taxon>Pseudomonadati</taxon>
        <taxon>Pseudomonadota</taxon>
        <taxon>Gammaproteobacteria</taxon>
        <taxon>Lysobacterales</taxon>
        <taxon>Lysobacteraceae</taxon>
        <taxon>Montanilutibacter</taxon>
    </lineage>
</organism>
<dbReference type="RefSeq" id="WP_123087644.1">
    <property type="nucleotide sequence ID" value="NZ_RIBS01000003.1"/>
</dbReference>
<dbReference type="PROSITE" id="PS51257">
    <property type="entry name" value="PROKAR_LIPOPROTEIN"/>
    <property type="match status" value="1"/>
</dbReference>
<keyword evidence="7" id="KW-1185">Reference proteome</keyword>
<feature type="chain" id="PRO_5018171304" description="Outer membrane lipoprotein carrier protein LolA" evidence="5">
    <location>
        <begin position="23"/>
        <end position="228"/>
    </location>
</feature>
<sequence length="228" mass="24136">MPFQRPASALSFAVLASLALLAASGCKQDAPATSADPAATPPGALDTVATAASRAVANPEQEVRAAMDKFAAVGSYHAVMEHQAGPKGTVRNEVDFVAPDRFRMVTQMGTQIIIGDTMHMTVQGRAMKVPLPAGTLTQWRDPANLAQAKDNLDVQGEGRDSVDGVSASKYRVKQTGPTPSDLTLWIGDNGYPVQMRVEARPEGLAPTVTLVRYSRINDATLKIDPPQG</sequence>
<gene>
    <name evidence="6" type="ORF">EER27_08815</name>
</gene>
<dbReference type="AlphaFoldDB" id="A0A3M8ST39"/>
<feature type="signal peptide" evidence="5">
    <location>
        <begin position="1"/>
        <end position="22"/>
    </location>
</feature>
<reference evidence="6 7" key="1">
    <citation type="submission" date="2018-11" db="EMBL/GenBank/DDBJ databases">
        <title>Lysobacter cryohumiis sp. nov., isolated from soil in the Tianshan Mountains, Xinjiang, China.</title>
        <authorList>
            <person name="Luo Y."/>
            <person name="Sheng H."/>
        </authorList>
    </citation>
    <scope>NUCLEOTIDE SEQUENCE [LARGE SCALE GENOMIC DNA]</scope>
    <source>
        <strain evidence="6 7">ZS60</strain>
    </source>
</reference>
<comment type="subunit">
    <text evidence="1">Monomer.</text>
</comment>
<keyword evidence="4" id="KW-0653">Protein transport</keyword>
<dbReference type="InterPro" id="IPR029046">
    <property type="entry name" value="LolA/LolB/LppX"/>
</dbReference>
<dbReference type="GO" id="GO:0015031">
    <property type="term" value="P:protein transport"/>
    <property type="evidence" value="ECO:0007669"/>
    <property type="project" value="UniProtKB-KW"/>
</dbReference>
<evidence type="ECO:0000256" key="1">
    <source>
        <dbReference type="ARBA" id="ARBA00011245"/>
    </source>
</evidence>
<dbReference type="EMBL" id="RIBS01000003">
    <property type="protein sequence ID" value="RNF84459.1"/>
    <property type="molecule type" value="Genomic_DNA"/>
</dbReference>
<dbReference type="OrthoDB" id="5985410at2"/>
<comment type="caution">
    <text evidence="6">The sequence shown here is derived from an EMBL/GenBank/DDBJ whole genome shotgun (WGS) entry which is preliminary data.</text>
</comment>
<accession>A0A3M8ST39</accession>
<evidence type="ECO:0000256" key="5">
    <source>
        <dbReference type="SAM" id="SignalP"/>
    </source>
</evidence>